<evidence type="ECO:0000256" key="1">
    <source>
        <dbReference type="SAM" id="Phobius"/>
    </source>
</evidence>
<keyword evidence="1" id="KW-1133">Transmembrane helix</keyword>
<dbReference type="RefSeq" id="XP_067927558.1">
    <property type="nucleotide sequence ID" value="XM_068060468.1"/>
</dbReference>
<keyword evidence="1" id="KW-0472">Membrane</keyword>
<evidence type="ECO:0000313" key="3">
    <source>
        <dbReference type="Proteomes" id="UP000221165"/>
    </source>
</evidence>
<dbReference type="EMBL" id="MIGC01000108">
    <property type="protein sequence ID" value="PHJ25912.1"/>
    <property type="molecule type" value="Genomic_DNA"/>
</dbReference>
<protein>
    <recommendedName>
        <fullName evidence="4">Transmembrane protein</fullName>
    </recommendedName>
</protein>
<proteinExistence type="predicted"/>
<reference evidence="2 3" key="1">
    <citation type="journal article" date="2017" name="Int. J. Parasitol.">
        <title>The genome of the protozoan parasite Cystoisospora suis and a reverse vaccinology approach to identify vaccine candidates.</title>
        <authorList>
            <person name="Palmieri N."/>
            <person name="Shrestha A."/>
            <person name="Ruttkowski B."/>
            <person name="Beck T."/>
            <person name="Vogl C."/>
            <person name="Tomley F."/>
            <person name="Blake D.P."/>
            <person name="Joachim A."/>
        </authorList>
    </citation>
    <scope>NUCLEOTIDE SEQUENCE [LARGE SCALE GENOMIC DNA]</scope>
    <source>
        <strain evidence="2 3">Wien I</strain>
    </source>
</reference>
<feature type="transmembrane region" description="Helical" evidence="1">
    <location>
        <begin position="68"/>
        <end position="92"/>
    </location>
</feature>
<accession>A0A2C6LH86</accession>
<evidence type="ECO:0000313" key="2">
    <source>
        <dbReference type="EMBL" id="PHJ25912.1"/>
    </source>
</evidence>
<dbReference type="VEuPathDB" id="ToxoDB:CSUI_000234"/>
<gene>
    <name evidence="2" type="ORF">CSUI_000234</name>
</gene>
<dbReference type="Proteomes" id="UP000221165">
    <property type="component" value="Unassembled WGS sequence"/>
</dbReference>
<name>A0A2C6LH86_9APIC</name>
<keyword evidence="3" id="KW-1185">Reference proteome</keyword>
<organism evidence="2 3">
    <name type="scientific">Cystoisospora suis</name>
    <dbReference type="NCBI Taxonomy" id="483139"/>
    <lineage>
        <taxon>Eukaryota</taxon>
        <taxon>Sar</taxon>
        <taxon>Alveolata</taxon>
        <taxon>Apicomplexa</taxon>
        <taxon>Conoidasida</taxon>
        <taxon>Coccidia</taxon>
        <taxon>Eucoccidiorida</taxon>
        <taxon>Eimeriorina</taxon>
        <taxon>Sarcocystidae</taxon>
        <taxon>Cystoisospora</taxon>
    </lineage>
</organism>
<keyword evidence="1" id="KW-0812">Transmembrane</keyword>
<comment type="caution">
    <text evidence="2">The sequence shown here is derived from an EMBL/GenBank/DDBJ whole genome shotgun (WGS) entry which is preliminary data.</text>
</comment>
<sequence length="106" mass="12335">MNEWMRFVYVFPHPFILFSLLFFSLFHSSSSFHSFQTFGEERDKHREEDGVGRISNGRYKLLKKKTQLSLFLLRSFSLLSLCFLSLCLSISLSSSLWPLSLGCLLS</sequence>
<feature type="transmembrane region" description="Helical" evidence="1">
    <location>
        <begin position="6"/>
        <end position="26"/>
    </location>
</feature>
<dbReference type="AlphaFoldDB" id="A0A2C6LH86"/>
<dbReference type="GeneID" id="94423679"/>
<evidence type="ECO:0008006" key="4">
    <source>
        <dbReference type="Google" id="ProtNLM"/>
    </source>
</evidence>